<dbReference type="PROSITE" id="PS00662">
    <property type="entry name" value="T2SP_E"/>
    <property type="match status" value="1"/>
</dbReference>
<organism evidence="3 4">
    <name type="scientific">Thalassobacterium maritimum</name>
    <dbReference type="NCBI Taxonomy" id="3041265"/>
    <lineage>
        <taxon>Bacteria</taxon>
        <taxon>Pseudomonadati</taxon>
        <taxon>Verrucomicrobiota</taxon>
        <taxon>Opitutia</taxon>
        <taxon>Puniceicoccales</taxon>
        <taxon>Coraliomargaritaceae</taxon>
        <taxon>Thalassobacterium</taxon>
    </lineage>
</organism>
<comment type="caution">
    <text evidence="3">The sequence shown here is derived from an EMBL/GenBank/DDBJ whole genome shotgun (WGS) entry which is preliminary data.</text>
</comment>
<dbReference type="SUPFAM" id="SSF52540">
    <property type="entry name" value="P-loop containing nucleoside triphosphate hydrolases"/>
    <property type="match status" value="1"/>
</dbReference>
<accession>A0ABU1AS16</accession>
<dbReference type="InterPro" id="IPR003593">
    <property type="entry name" value="AAA+_ATPase"/>
</dbReference>
<dbReference type="NCBIfam" id="TIGR01420">
    <property type="entry name" value="pilT_fam"/>
    <property type="match status" value="1"/>
</dbReference>
<dbReference type="CDD" id="cd01131">
    <property type="entry name" value="PilT"/>
    <property type="match status" value="1"/>
</dbReference>
<dbReference type="Gene3D" id="3.30.450.90">
    <property type="match status" value="1"/>
</dbReference>
<proteinExistence type="inferred from homology"/>
<dbReference type="Pfam" id="PF00437">
    <property type="entry name" value="T2SSE"/>
    <property type="match status" value="1"/>
</dbReference>
<dbReference type="InterPro" id="IPR001482">
    <property type="entry name" value="T2SS/T4SS_dom"/>
</dbReference>
<dbReference type="PANTHER" id="PTHR30486">
    <property type="entry name" value="TWITCHING MOTILITY PROTEIN PILT"/>
    <property type="match status" value="1"/>
</dbReference>
<dbReference type="InterPro" id="IPR006321">
    <property type="entry name" value="PilT/PilU"/>
</dbReference>
<dbReference type="RefSeq" id="WP_308949094.1">
    <property type="nucleotide sequence ID" value="NZ_JARXHW010000008.1"/>
</dbReference>
<keyword evidence="4" id="KW-1185">Reference proteome</keyword>
<name>A0ABU1AS16_9BACT</name>
<evidence type="ECO:0000313" key="3">
    <source>
        <dbReference type="EMBL" id="MDQ8206956.1"/>
    </source>
</evidence>
<dbReference type="InterPro" id="IPR027417">
    <property type="entry name" value="P-loop_NTPase"/>
</dbReference>
<evidence type="ECO:0000256" key="1">
    <source>
        <dbReference type="ARBA" id="ARBA00006611"/>
    </source>
</evidence>
<gene>
    <name evidence="3" type="ORF">QEH52_05510</name>
</gene>
<sequence length="366" mass="40427">MPIIDKYLNQLLETEGSDLHLSVGTPVRARIAGSIKDLSETPLTEEVLNSMLKELCDEAKWAEYESSKELDFAYGIETGDRFRANYFYNHWGTAAVLRLIPADIKSFQSLHLPEVLQTLCFARAGLVFVTGPTGSGKSTTLAAMIDLINEQSCKHIITIEDPVEFVHRNKQSVIAHREVGEHSQSFAAALRGAMRADPDILLVGEMRDVQTIRLALNCASMGMLVFGTLHTNNAPMTIDRVIDAFPADEQNQVRTMLGSSLNGVVSQLLCKKIGGGRVAAHEILLKHDALATCIRSGKISRIRQIIESSMQEGMITMDASLERLLQSKQISAEEAYMKASNKATFEKYILAREAQQPGNFPQGYEV</sequence>
<evidence type="ECO:0000313" key="4">
    <source>
        <dbReference type="Proteomes" id="UP001225316"/>
    </source>
</evidence>
<dbReference type="SMART" id="SM00382">
    <property type="entry name" value="AAA"/>
    <property type="match status" value="1"/>
</dbReference>
<protein>
    <submittedName>
        <fullName evidence="3">PilT/PilU family type 4a pilus ATPase</fullName>
    </submittedName>
</protein>
<evidence type="ECO:0000259" key="2">
    <source>
        <dbReference type="PROSITE" id="PS00662"/>
    </source>
</evidence>
<dbReference type="PANTHER" id="PTHR30486:SF6">
    <property type="entry name" value="TYPE IV PILUS RETRACTATION ATPASE PILT"/>
    <property type="match status" value="1"/>
</dbReference>
<feature type="domain" description="Bacterial type II secretion system protein E" evidence="2">
    <location>
        <begin position="194"/>
        <end position="208"/>
    </location>
</feature>
<reference evidence="3 4" key="1">
    <citation type="submission" date="2023-04" db="EMBL/GenBank/DDBJ databases">
        <title>A novel bacteria isolated from coastal sediment.</title>
        <authorList>
            <person name="Liu X.-J."/>
            <person name="Du Z.-J."/>
        </authorList>
    </citation>
    <scope>NUCLEOTIDE SEQUENCE [LARGE SCALE GENOMIC DNA]</scope>
    <source>
        <strain evidence="3 4">SDUM461003</strain>
    </source>
</reference>
<dbReference type="Gene3D" id="3.40.50.300">
    <property type="entry name" value="P-loop containing nucleotide triphosphate hydrolases"/>
    <property type="match status" value="1"/>
</dbReference>
<dbReference type="Proteomes" id="UP001225316">
    <property type="component" value="Unassembled WGS sequence"/>
</dbReference>
<dbReference type="EMBL" id="JARXHW010000008">
    <property type="protein sequence ID" value="MDQ8206956.1"/>
    <property type="molecule type" value="Genomic_DNA"/>
</dbReference>
<dbReference type="InterPro" id="IPR050921">
    <property type="entry name" value="T4SS_GSP_E_ATPase"/>
</dbReference>
<comment type="similarity">
    <text evidence="1">Belongs to the GSP E family.</text>
</comment>